<evidence type="ECO:0000313" key="2">
    <source>
        <dbReference type="EMBL" id="UXE62113.1"/>
    </source>
</evidence>
<feature type="compositionally biased region" description="Low complexity" evidence="1">
    <location>
        <begin position="29"/>
        <end position="42"/>
    </location>
</feature>
<accession>A0A977PXC0</accession>
<dbReference type="KEGG" id="wna:KA717_04455"/>
<feature type="compositionally biased region" description="Basic and acidic residues" evidence="1">
    <location>
        <begin position="12"/>
        <end position="21"/>
    </location>
</feature>
<dbReference type="AlphaFoldDB" id="A0A977PXC0"/>
<protein>
    <submittedName>
        <fullName evidence="2">Uncharacterized protein</fullName>
    </submittedName>
</protein>
<name>A0A977PXC0_9CYAN</name>
<evidence type="ECO:0000256" key="1">
    <source>
        <dbReference type="SAM" id="MobiDB-lite"/>
    </source>
</evidence>
<dbReference type="EMBL" id="CP073041">
    <property type="protein sequence ID" value="UXE62113.1"/>
    <property type="molecule type" value="Genomic_DNA"/>
</dbReference>
<dbReference type="Proteomes" id="UP001065613">
    <property type="component" value="Chromosome"/>
</dbReference>
<gene>
    <name evidence="2" type="ORF">KA717_04455</name>
</gene>
<organism evidence="2">
    <name type="scientific">Woronichinia naegeliana WA131</name>
    <dbReference type="NCBI Taxonomy" id="2824559"/>
    <lineage>
        <taxon>Bacteria</taxon>
        <taxon>Bacillati</taxon>
        <taxon>Cyanobacteriota</taxon>
        <taxon>Cyanophyceae</taxon>
        <taxon>Synechococcales</taxon>
        <taxon>Coelosphaeriaceae</taxon>
        <taxon>Woronichinia</taxon>
    </lineage>
</organism>
<feature type="compositionally biased region" description="Basic residues" evidence="1">
    <location>
        <begin position="43"/>
        <end position="54"/>
    </location>
</feature>
<proteinExistence type="predicted"/>
<feature type="region of interest" description="Disordered" evidence="1">
    <location>
        <begin position="1"/>
        <end position="73"/>
    </location>
</feature>
<reference evidence="2" key="1">
    <citation type="submission" date="2021-04" db="EMBL/GenBank/DDBJ databases">
        <title>Genome sequence of Woronichinia naegeliana from Washington state freshwater lake bloom.</title>
        <authorList>
            <person name="Dreher T.W."/>
        </authorList>
    </citation>
    <scope>NUCLEOTIDE SEQUENCE</scope>
    <source>
        <strain evidence="2">WA131</strain>
    </source>
</reference>
<feature type="compositionally biased region" description="Basic and acidic residues" evidence="1">
    <location>
        <begin position="55"/>
        <end position="67"/>
    </location>
</feature>
<sequence>MTLKIVGLKKNSKPEAEKPPEPEVPSQQVTPETTPVKEPVPTKAKKTKAATKQKSKPEVIPETKEVVSVEPEVDAPVEPTVAPVLENPEPETAVLGEADSEQPEKTEKAKLFFQGVGVIKGLIQSAEEGKYQVKIGDNVYPLMGKKLLLKRALALETELYLRVYPKAWYPLKGDRMTVNLGFQLVAFQTELREADTLNIFILRGLWQFIPQYKRPVLSIYRNERLGDWDKCKSNHLPLLWQDSPVKPFYFNPKAPKEEDKKPERYFCQLEARFIPAKNCFGFVTLLDEPTLRTPKYLKPIRQPAPKKTA</sequence>